<dbReference type="Gene3D" id="1.10.287.110">
    <property type="entry name" value="DnaJ domain"/>
    <property type="match status" value="1"/>
</dbReference>
<proteinExistence type="inferred from homology"/>
<dbReference type="GO" id="GO:0044571">
    <property type="term" value="P:[2Fe-2S] cluster assembly"/>
    <property type="evidence" value="ECO:0007669"/>
    <property type="project" value="InterPro"/>
</dbReference>
<comment type="similarity">
    <text evidence="1 4">Belongs to the HscB family.</text>
</comment>
<dbReference type="PROSITE" id="PS50076">
    <property type="entry name" value="DNAJ_2"/>
    <property type="match status" value="1"/>
</dbReference>
<dbReference type="HAMAP" id="MF_00682">
    <property type="entry name" value="HscB"/>
    <property type="match status" value="1"/>
</dbReference>
<organism evidence="6 7">
    <name type="scientific">Acinetobacter populi</name>
    <dbReference type="NCBI Taxonomy" id="1582270"/>
    <lineage>
        <taxon>Bacteria</taxon>
        <taxon>Pseudomonadati</taxon>
        <taxon>Pseudomonadota</taxon>
        <taxon>Gammaproteobacteria</taxon>
        <taxon>Moraxellales</taxon>
        <taxon>Moraxellaceae</taxon>
        <taxon>Acinetobacter</taxon>
    </lineage>
</organism>
<dbReference type="Pfam" id="PF00226">
    <property type="entry name" value="DnaJ"/>
    <property type="match status" value="1"/>
</dbReference>
<evidence type="ECO:0000313" key="7">
    <source>
        <dbReference type="Proteomes" id="UP000196536"/>
    </source>
</evidence>
<protein>
    <recommendedName>
        <fullName evidence="4">Co-chaperone protein HscB homolog</fullName>
    </recommendedName>
</protein>
<dbReference type="Gene3D" id="1.20.1280.20">
    <property type="entry name" value="HscB, C-terminal domain"/>
    <property type="match status" value="1"/>
</dbReference>
<evidence type="ECO:0000256" key="4">
    <source>
        <dbReference type="HAMAP-Rule" id="MF_00682"/>
    </source>
</evidence>
<dbReference type="GO" id="GO:0006457">
    <property type="term" value="P:protein folding"/>
    <property type="evidence" value="ECO:0007669"/>
    <property type="project" value="UniProtKB-UniRule"/>
</dbReference>
<dbReference type="InterPro" id="IPR004640">
    <property type="entry name" value="HscB"/>
</dbReference>
<sequence length="175" mass="20742">MTYFELFDLDPNLDIDLDVLKANFLALQQKFHPDNNQDNIDQAVKQSSEVNQAYDTLKNIDSRAAYLLKLEKQDFGLEQSIHDFEFLQSALELREQLEDATTSAQLQLLRQEIEQWVASLIREFKIDFNAQDWSEARDTVRKLRFFRHVLADIDKAEDKLFDDEQFDDFDDHDFE</sequence>
<dbReference type="OrthoDB" id="287587at2"/>
<dbReference type="InterPro" id="IPR036386">
    <property type="entry name" value="HscB_C_sf"/>
</dbReference>
<dbReference type="Pfam" id="PF07743">
    <property type="entry name" value="HSCB_C"/>
    <property type="match status" value="1"/>
</dbReference>
<dbReference type="GO" id="GO:0001671">
    <property type="term" value="F:ATPase activator activity"/>
    <property type="evidence" value="ECO:0007669"/>
    <property type="project" value="InterPro"/>
</dbReference>
<keyword evidence="2 4" id="KW-0143">Chaperone</keyword>
<dbReference type="AlphaFoldDB" id="A0A1Z9YYT6"/>
<dbReference type="GO" id="GO:0051087">
    <property type="term" value="F:protein-folding chaperone binding"/>
    <property type="evidence" value="ECO:0007669"/>
    <property type="project" value="InterPro"/>
</dbReference>
<dbReference type="Proteomes" id="UP000196536">
    <property type="component" value="Unassembled WGS sequence"/>
</dbReference>
<keyword evidence="7" id="KW-1185">Reference proteome</keyword>
<gene>
    <name evidence="4" type="primary">hscB</name>
    <name evidence="6" type="ORF">CAP51_06360</name>
</gene>
<dbReference type="CDD" id="cd06257">
    <property type="entry name" value="DnaJ"/>
    <property type="match status" value="1"/>
</dbReference>
<dbReference type="SMART" id="SM00271">
    <property type="entry name" value="DnaJ"/>
    <property type="match status" value="1"/>
</dbReference>
<dbReference type="PANTHER" id="PTHR14021:SF15">
    <property type="entry name" value="IRON-SULFUR CLUSTER CO-CHAPERONE PROTEIN HSCB"/>
    <property type="match status" value="1"/>
</dbReference>
<dbReference type="SUPFAM" id="SSF47144">
    <property type="entry name" value="HSC20 (HSCB), C-terminal oligomerisation domain"/>
    <property type="match status" value="1"/>
</dbReference>
<evidence type="ECO:0000256" key="2">
    <source>
        <dbReference type="ARBA" id="ARBA00023186"/>
    </source>
</evidence>
<dbReference type="InterPro" id="IPR001623">
    <property type="entry name" value="DnaJ_domain"/>
</dbReference>
<evidence type="ECO:0000259" key="5">
    <source>
        <dbReference type="PROSITE" id="PS50076"/>
    </source>
</evidence>
<name>A0A1Z9YYT6_9GAMM</name>
<evidence type="ECO:0000313" key="6">
    <source>
        <dbReference type="EMBL" id="OUY07385.1"/>
    </source>
</evidence>
<evidence type="ECO:0000256" key="3">
    <source>
        <dbReference type="ARBA" id="ARBA00025596"/>
    </source>
</evidence>
<comment type="function">
    <text evidence="3 4">Co-chaperone involved in the maturation of iron-sulfur cluster-containing proteins. Seems to help targeting proteins to be folded toward HscA.</text>
</comment>
<feature type="domain" description="J" evidence="5">
    <location>
        <begin position="2"/>
        <end position="76"/>
    </location>
</feature>
<dbReference type="InterPro" id="IPR009073">
    <property type="entry name" value="HscB_oligo_C"/>
</dbReference>
<dbReference type="SUPFAM" id="SSF46565">
    <property type="entry name" value="Chaperone J-domain"/>
    <property type="match status" value="1"/>
</dbReference>
<dbReference type="PANTHER" id="PTHR14021">
    <property type="entry name" value="IRON-SULFUR CLUSTER CO-CHAPERONE PROTEIN HSCB"/>
    <property type="match status" value="1"/>
</dbReference>
<dbReference type="InterPro" id="IPR036869">
    <property type="entry name" value="J_dom_sf"/>
</dbReference>
<comment type="subunit">
    <text evidence="4">Interacts with HscA and stimulates its ATPase activity.</text>
</comment>
<dbReference type="NCBIfam" id="TIGR00714">
    <property type="entry name" value="hscB"/>
    <property type="match status" value="1"/>
</dbReference>
<comment type="caution">
    <text evidence="6">The sequence shown here is derived from an EMBL/GenBank/DDBJ whole genome shotgun (WGS) entry which is preliminary data.</text>
</comment>
<dbReference type="RefSeq" id="WP_087619938.1">
    <property type="nucleotide sequence ID" value="NZ_NEXX01000002.1"/>
</dbReference>
<reference evidence="6 7" key="1">
    <citation type="submission" date="2017-05" db="EMBL/GenBank/DDBJ databases">
        <title>Acinetobacter populi ANC 5415 (= PBJ7), whole genome shotgun sequencing project.</title>
        <authorList>
            <person name="Nemec A."/>
            <person name="Radolfova-Krizova L."/>
        </authorList>
    </citation>
    <scope>NUCLEOTIDE SEQUENCE [LARGE SCALE GENOMIC DNA]</scope>
    <source>
        <strain evidence="6 7">PBJ7</strain>
    </source>
</reference>
<dbReference type="EMBL" id="NEXX01000002">
    <property type="protein sequence ID" value="OUY07385.1"/>
    <property type="molecule type" value="Genomic_DNA"/>
</dbReference>
<accession>A0A1Z9YYT6</accession>
<evidence type="ECO:0000256" key="1">
    <source>
        <dbReference type="ARBA" id="ARBA00010476"/>
    </source>
</evidence>
<dbReference type="GO" id="GO:0051259">
    <property type="term" value="P:protein complex oligomerization"/>
    <property type="evidence" value="ECO:0007669"/>
    <property type="project" value="InterPro"/>
</dbReference>